<dbReference type="EMBL" id="ML179475">
    <property type="protein sequence ID" value="THU86870.1"/>
    <property type="molecule type" value="Genomic_DNA"/>
</dbReference>
<dbReference type="OrthoDB" id="3364886at2759"/>
<sequence length="576" mass="64304">MPERDPSFQHNPAVDSPQSFSFSTAQPETFRFIFNGGVGGLLIGYSFGLHLTTFLSLLISNSFPSISPLSEKLFIAIWLLPSLLTTFLGSQYKYAALAFGGVTGGVMFSLAISVIICPSLLTWIVLPSIITPILNLPIYLPLDGSNVSPFDWLLALPAHSDLSRSWLKLSLEWEGSKEHGLDAGFCLFPSVGIASDDLLRRLFGQCPNEQRDKYLANYTSNLPDRAGTFKPFEFFWDRWFSSKSSCNSRNSTGDKETIFPEEPKHPVKSSPPKHFLLNFSPILTQPFCLTPINELLWQKSKQRKLDLALVPDGFVLSGEMRPMNYQEMRREGFRRARSNLNKTKGFTAKNLGKDAGEGVRKKRDLVKFRPDEGSLSSDEYEDGSSEDEQKMKPLQGMTKPLYLKQSISMAGTNTAIGLIDYEIEGLKRRTTQGLGGGEVTDYLDYESDLGTPTTLTLLSIGTKEKEGGWEWTPGFPRTARYVLRRTQDLRACPTVMVVCLIGGSFKLKGGEMTLPALHQTSLKDSGTQQWFQGCSLALRGMVDGGDRRWNGNCVVKYEPHWKQDNKGNSGWIRGTY</sequence>
<keyword evidence="2" id="KW-0812">Transmembrane</keyword>
<feature type="transmembrane region" description="Helical" evidence="2">
    <location>
        <begin position="94"/>
        <end position="116"/>
    </location>
</feature>
<keyword evidence="4" id="KW-1185">Reference proteome</keyword>
<evidence type="ECO:0000313" key="4">
    <source>
        <dbReference type="Proteomes" id="UP000297245"/>
    </source>
</evidence>
<reference evidence="3 4" key="1">
    <citation type="journal article" date="2019" name="Nat. Ecol. Evol.">
        <title>Megaphylogeny resolves global patterns of mushroom evolution.</title>
        <authorList>
            <person name="Varga T."/>
            <person name="Krizsan K."/>
            <person name="Foldi C."/>
            <person name="Dima B."/>
            <person name="Sanchez-Garcia M."/>
            <person name="Sanchez-Ramirez S."/>
            <person name="Szollosi G.J."/>
            <person name="Szarkandi J.G."/>
            <person name="Papp V."/>
            <person name="Albert L."/>
            <person name="Andreopoulos W."/>
            <person name="Angelini C."/>
            <person name="Antonin V."/>
            <person name="Barry K.W."/>
            <person name="Bougher N.L."/>
            <person name="Buchanan P."/>
            <person name="Buyck B."/>
            <person name="Bense V."/>
            <person name="Catcheside P."/>
            <person name="Chovatia M."/>
            <person name="Cooper J."/>
            <person name="Damon W."/>
            <person name="Desjardin D."/>
            <person name="Finy P."/>
            <person name="Geml J."/>
            <person name="Haridas S."/>
            <person name="Hughes K."/>
            <person name="Justo A."/>
            <person name="Karasinski D."/>
            <person name="Kautmanova I."/>
            <person name="Kiss B."/>
            <person name="Kocsube S."/>
            <person name="Kotiranta H."/>
            <person name="LaButti K.M."/>
            <person name="Lechner B.E."/>
            <person name="Liimatainen K."/>
            <person name="Lipzen A."/>
            <person name="Lukacs Z."/>
            <person name="Mihaltcheva S."/>
            <person name="Morgado L.N."/>
            <person name="Niskanen T."/>
            <person name="Noordeloos M.E."/>
            <person name="Ohm R.A."/>
            <person name="Ortiz-Santana B."/>
            <person name="Ovrebo C."/>
            <person name="Racz N."/>
            <person name="Riley R."/>
            <person name="Savchenko A."/>
            <person name="Shiryaev A."/>
            <person name="Soop K."/>
            <person name="Spirin V."/>
            <person name="Szebenyi C."/>
            <person name="Tomsovsky M."/>
            <person name="Tulloss R.E."/>
            <person name="Uehling J."/>
            <person name="Grigoriev I.V."/>
            <person name="Vagvolgyi C."/>
            <person name="Papp T."/>
            <person name="Martin F.M."/>
            <person name="Miettinen O."/>
            <person name="Hibbett D.S."/>
            <person name="Nagy L.G."/>
        </authorList>
    </citation>
    <scope>NUCLEOTIDE SEQUENCE [LARGE SCALE GENOMIC DNA]</scope>
    <source>
        <strain evidence="3 4">CBS 962.96</strain>
    </source>
</reference>
<gene>
    <name evidence="3" type="ORF">K435DRAFT_842743</name>
</gene>
<feature type="transmembrane region" description="Helical" evidence="2">
    <location>
        <begin position="32"/>
        <end position="59"/>
    </location>
</feature>
<protein>
    <submittedName>
        <fullName evidence="3">Uncharacterized protein</fullName>
    </submittedName>
</protein>
<feature type="region of interest" description="Disordered" evidence="1">
    <location>
        <begin position="1"/>
        <end position="20"/>
    </location>
</feature>
<feature type="compositionally biased region" description="Basic and acidic residues" evidence="1">
    <location>
        <begin position="252"/>
        <end position="265"/>
    </location>
</feature>
<proteinExistence type="predicted"/>
<keyword evidence="2" id="KW-1133">Transmembrane helix</keyword>
<dbReference type="Proteomes" id="UP000297245">
    <property type="component" value="Unassembled WGS sequence"/>
</dbReference>
<feature type="region of interest" description="Disordered" evidence="1">
    <location>
        <begin position="365"/>
        <end position="390"/>
    </location>
</feature>
<keyword evidence="2" id="KW-0472">Membrane</keyword>
<name>A0A4S8LDQ1_DENBC</name>
<evidence type="ECO:0000256" key="2">
    <source>
        <dbReference type="SAM" id="Phobius"/>
    </source>
</evidence>
<accession>A0A4S8LDQ1</accession>
<feature type="region of interest" description="Disordered" evidence="1">
    <location>
        <begin position="247"/>
        <end position="269"/>
    </location>
</feature>
<organism evidence="3 4">
    <name type="scientific">Dendrothele bispora (strain CBS 962.96)</name>
    <dbReference type="NCBI Taxonomy" id="1314807"/>
    <lineage>
        <taxon>Eukaryota</taxon>
        <taxon>Fungi</taxon>
        <taxon>Dikarya</taxon>
        <taxon>Basidiomycota</taxon>
        <taxon>Agaricomycotina</taxon>
        <taxon>Agaricomycetes</taxon>
        <taxon>Agaricomycetidae</taxon>
        <taxon>Agaricales</taxon>
        <taxon>Agaricales incertae sedis</taxon>
        <taxon>Dendrothele</taxon>
    </lineage>
</organism>
<feature type="transmembrane region" description="Helical" evidence="2">
    <location>
        <begin position="71"/>
        <end position="88"/>
    </location>
</feature>
<evidence type="ECO:0000313" key="3">
    <source>
        <dbReference type="EMBL" id="THU86870.1"/>
    </source>
</evidence>
<dbReference type="AlphaFoldDB" id="A0A4S8LDQ1"/>
<evidence type="ECO:0000256" key="1">
    <source>
        <dbReference type="SAM" id="MobiDB-lite"/>
    </source>
</evidence>